<dbReference type="RefSeq" id="WP_119361523.1">
    <property type="nucleotide sequence ID" value="NZ_JBHSXZ010000012.1"/>
</dbReference>
<protein>
    <submittedName>
        <fullName evidence="1">Uncharacterized protein</fullName>
    </submittedName>
</protein>
<reference evidence="1 2" key="1">
    <citation type="submission" date="2018-08" db="EMBL/GenBank/DDBJ databases">
        <title>Meiothermus cateniformans JCM 15151 genome sequencing project.</title>
        <authorList>
            <person name="Da Costa M.S."/>
            <person name="Albuquerque L."/>
            <person name="Raposo P."/>
            <person name="Froufe H.J.C."/>
            <person name="Barroso C.S."/>
            <person name="Egas C."/>
        </authorList>
    </citation>
    <scope>NUCLEOTIDE SEQUENCE [LARGE SCALE GENOMIC DNA]</scope>
    <source>
        <strain evidence="1 2">JCM 15151</strain>
    </source>
</reference>
<dbReference type="AlphaFoldDB" id="A0A399E6X4"/>
<comment type="caution">
    <text evidence="1">The sequence shown here is derived from an EMBL/GenBank/DDBJ whole genome shotgun (WGS) entry which is preliminary data.</text>
</comment>
<evidence type="ECO:0000313" key="2">
    <source>
        <dbReference type="Proteomes" id="UP000266089"/>
    </source>
</evidence>
<dbReference type="Proteomes" id="UP000266089">
    <property type="component" value="Unassembled WGS sequence"/>
</dbReference>
<sequence length="279" mass="30794">MRVGVLNSWLSSRYLPFWESYLQALEVEVVQPEEASVNLPVPAPIRRVLGQVFNLKTQGVDYLLLPDVQLGVEAHKGSPSPWLVDLQATLERLVPGLPPALVVPAERSPEVAGLAATIGQLLTQNPMLARRALERTKHQLGFTFTPPKQSGAHLIGLVAQPMLLDDPEWLDALRAALAEQGLSLFLADKAPAELRQEGAHLELGLELPTDLEAAGMHRYLSRLGKIKGLLYVHDPEYLPLPSPLRKLLKKSEPPKPWRVVGLEAPWPQVAAELAQRLRL</sequence>
<dbReference type="OrthoDB" id="30507at2"/>
<evidence type="ECO:0000313" key="1">
    <source>
        <dbReference type="EMBL" id="RIH78500.1"/>
    </source>
</evidence>
<accession>A0A399E6X4</accession>
<dbReference type="EMBL" id="QWKX01000014">
    <property type="protein sequence ID" value="RIH78500.1"/>
    <property type="molecule type" value="Genomic_DNA"/>
</dbReference>
<organism evidence="1 2">
    <name type="scientific">Meiothermus taiwanensis</name>
    <dbReference type="NCBI Taxonomy" id="172827"/>
    <lineage>
        <taxon>Bacteria</taxon>
        <taxon>Thermotogati</taxon>
        <taxon>Deinococcota</taxon>
        <taxon>Deinococci</taxon>
        <taxon>Thermales</taxon>
        <taxon>Thermaceae</taxon>
        <taxon>Meiothermus</taxon>
    </lineage>
</organism>
<proteinExistence type="predicted"/>
<name>A0A399E6X4_9DEIN</name>
<gene>
    <name evidence="1" type="ORF">Mcate_00822</name>
</gene>